<accession>A0ABY4NU84</accession>
<proteinExistence type="predicted"/>
<name>A0ABY4NU84_9PSEU</name>
<protein>
    <submittedName>
        <fullName evidence="1">Uncharacterized protein</fullName>
    </submittedName>
</protein>
<evidence type="ECO:0000313" key="1">
    <source>
        <dbReference type="EMBL" id="UQS23624.1"/>
    </source>
</evidence>
<dbReference type="RefSeq" id="WP_158224409.1">
    <property type="nucleotide sequence ID" value="NZ_CP091196.1"/>
</dbReference>
<evidence type="ECO:0000313" key="2">
    <source>
        <dbReference type="Proteomes" id="UP000830158"/>
    </source>
</evidence>
<dbReference type="Proteomes" id="UP000830158">
    <property type="component" value="Chromosome"/>
</dbReference>
<keyword evidence="2" id="KW-1185">Reference proteome</keyword>
<organism evidence="1 2">
    <name type="scientific">Amycolatopsis thermalba</name>
    <dbReference type="NCBI Taxonomy" id="944492"/>
    <lineage>
        <taxon>Bacteria</taxon>
        <taxon>Bacillati</taxon>
        <taxon>Actinomycetota</taxon>
        <taxon>Actinomycetes</taxon>
        <taxon>Pseudonocardiales</taxon>
        <taxon>Pseudonocardiaceae</taxon>
        <taxon>Amycolatopsis</taxon>
    </lineage>
</organism>
<sequence>MVIDAIGAGEVDAEVSRHWASGGAHGVVSYATVATELGAVLGMAF</sequence>
<reference evidence="1" key="1">
    <citation type="submission" date="2022-01" db="EMBL/GenBank/DDBJ databases">
        <title>PSI-footprinting approach for the identification of protein synthesis inhibitor producers.</title>
        <authorList>
            <person name="Handel F."/>
            <person name="Kulik A."/>
            <person name="Wex K.W."/>
            <person name="Berscheid A."/>
            <person name="Saur J.S."/>
            <person name="Winkler A."/>
            <person name="Wibberg D."/>
            <person name="Kalinowski J."/>
            <person name="Broetz-Oesterhelt H."/>
            <person name="Mast Y."/>
        </authorList>
    </citation>
    <scope>NUCLEOTIDE SEQUENCE</scope>
    <source>
        <strain evidence="1">KNN 49.3e</strain>
    </source>
</reference>
<gene>
    <name evidence="1" type="ORF">L1857_12700</name>
</gene>
<dbReference type="EMBL" id="CP091196">
    <property type="protein sequence ID" value="UQS23624.1"/>
    <property type="molecule type" value="Genomic_DNA"/>
</dbReference>